<reference evidence="3" key="1">
    <citation type="submission" date="2018-08" db="EMBL/GenBank/DDBJ databases">
        <authorList>
            <person name="Kim S.-J."/>
            <person name="Jung G.-Y."/>
        </authorList>
    </citation>
    <scope>NUCLEOTIDE SEQUENCE [LARGE SCALE GENOMIC DNA]</scope>
    <source>
        <strain evidence="3">GY_H</strain>
    </source>
</reference>
<dbReference type="OrthoDB" id="9936477at2"/>
<keyword evidence="1" id="KW-0812">Transmembrane</keyword>
<dbReference type="EMBL" id="QRGO01000001">
    <property type="protein sequence ID" value="RDV03786.1"/>
    <property type="molecule type" value="Genomic_DNA"/>
</dbReference>
<keyword evidence="3" id="KW-1185">Reference proteome</keyword>
<gene>
    <name evidence="2" type="ORF">DXH78_03805</name>
</gene>
<keyword evidence="1" id="KW-1133">Transmembrane helix</keyword>
<evidence type="ECO:0000256" key="1">
    <source>
        <dbReference type="SAM" id="Phobius"/>
    </source>
</evidence>
<proteinExistence type="predicted"/>
<protein>
    <submittedName>
        <fullName evidence="2">Uncharacterized protein</fullName>
    </submittedName>
</protein>
<comment type="caution">
    <text evidence="2">The sequence shown here is derived from an EMBL/GenBank/DDBJ whole genome shotgun (WGS) entry which is preliminary data.</text>
</comment>
<accession>A0A371B860</accession>
<dbReference type="RefSeq" id="WP_115515811.1">
    <property type="nucleotide sequence ID" value="NZ_QRGO01000001.1"/>
</dbReference>
<name>A0A371B860_9BRAD</name>
<dbReference type="AlphaFoldDB" id="A0A371B860"/>
<evidence type="ECO:0000313" key="2">
    <source>
        <dbReference type="EMBL" id="RDV03786.1"/>
    </source>
</evidence>
<keyword evidence="1" id="KW-0472">Membrane</keyword>
<organism evidence="2 3">
    <name type="scientific">Undibacter mobilis</name>
    <dbReference type="NCBI Taxonomy" id="2292256"/>
    <lineage>
        <taxon>Bacteria</taxon>
        <taxon>Pseudomonadati</taxon>
        <taxon>Pseudomonadota</taxon>
        <taxon>Alphaproteobacteria</taxon>
        <taxon>Hyphomicrobiales</taxon>
        <taxon>Nitrobacteraceae</taxon>
        <taxon>Undibacter</taxon>
    </lineage>
</organism>
<evidence type="ECO:0000313" key="3">
    <source>
        <dbReference type="Proteomes" id="UP000263993"/>
    </source>
</evidence>
<dbReference type="Proteomes" id="UP000263993">
    <property type="component" value="Unassembled WGS sequence"/>
</dbReference>
<feature type="transmembrane region" description="Helical" evidence="1">
    <location>
        <begin position="22"/>
        <end position="44"/>
    </location>
</feature>
<sequence length="140" mass="14988">MDLSDREEFIKDVAREGLGGSLAIYAAAIFGVLALIAVPIYAAVAPQVYDNPAPEPLDPLLQGPIIGNRVSTPLPLSHLKPEILADPKYAAELNAKVKRSSLARHQTPHVARVREGEPAVAELPARRERSGFSLFGLFGG</sequence>